<name>A0ABS8HD95_9XANT</name>
<evidence type="ECO:0000313" key="1">
    <source>
        <dbReference type="EMBL" id="MCC4618652.1"/>
    </source>
</evidence>
<evidence type="ECO:0000313" key="2">
    <source>
        <dbReference type="Proteomes" id="UP001199206"/>
    </source>
</evidence>
<dbReference type="Proteomes" id="UP001199206">
    <property type="component" value="Unassembled WGS sequence"/>
</dbReference>
<organism evidence="1 2">
    <name type="scientific">Xanthomonas cassavae CFBP 4642</name>
    <dbReference type="NCBI Taxonomy" id="1219375"/>
    <lineage>
        <taxon>Bacteria</taxon>
        <taxon>Pseudomonadati</taxon>
        <taxon>Pseudomonadota</taxon>
        <taxon>Gammaproteobacteria</taxon>
        <taxon>Lysobacterales</taxon>
        <taxon>Lysobacteraceae</taxon>
        <taxon>Xanthomonas</taxon>
    </lineage>
</organism>
<dbReference type="EMBL" id="JAJGQJ010000001">
    <property type="protein sequence ID" value="MCC4618652.1"/>
    <property type="molecule type" value="Genomic_DNA"/>
</dbReference>
<reference evidence="1 2" key="1">
    <citation type="submission" date="2021-10" db="EMBL/GenBank/DDBJ databases">
        <title>Genome sequencing of Xanthomonas strains from NCPPB.</title>
        <authorList>
            <person name="Hussein R."/>
            <person name="Harrison J."/>
            <person name="Studholme D.J."/>
            <person name="Vicente J."/>
            <person name="Grant M."/>
        </authorList>
    </citation>
    <scope>NUCLEOTIDE SEQUENCE [LARGE SCALE GENOMIC DNA]</scope>
    <source>
        <strain evidence="1 2">NCPPB 101</strain>
    </source>
</reference>
<proteinExistence type="predicted"/>
<keyword evidence="2" id="KW-1185">Reference proteome</keyword>
<comment type="caution">
    <text evidence="1">The sequence shown here is derived from an EMBL/GenBank/DDBJ whole genome shotgun (WGS) entry which is preliminary data.</text>
</comment>
<dbReference type="RefSeq" id="WP_228325629.1">
    <property type="nucleotide sequence ID" value="NZ_JAJGQJ010000001.1"/>
</dbReference>
<protein>
    <submittedName>
        <fullName evidence="1">Uncharacterized protein</fullName>
    </submittedName>
</protein>
<accession>A0ABS8HD95</accession>
<gene>
    <name evidence="1" type="ORF">LL965_00630</name>
</gene>
<sequence>MCEQPGAIAAQRMQQQRLGIATIDPLACLPQQVLGGGGRLIAHTDHSLVRDLGRPLSVLEPLAILADAACGIDSLRLSMQFHQSI</sequence>